<organism evidence="1 2">
    <name type="scientific">Lentzea indica</name>
    <dbReference type="NCBI Taxonomy" id="2604800"/>
    <lineage>
        <taxon>Bacteria</taxon>
        <taxon>Bacillati</taxon>
        <taxon>Actinomycetota</taxon>
        <taxon>Actinomycetes</taxon>
        <taxon>Pseudonocardiales</taxon>
        <taxon>Pseudonocardiaceae</taxon>
        <taxon>Lentzea</taxon>
    </lineage>
</organism>
<comment type="caution">
    <text evidence="1">The sequence shown here is derived from an EMBL/GenBank/DDBJ whole genome shotgun (WGS) entry which is preliminary data.</text>
</comment>
<proteinExistence type="predicted"/>
<dbReference type="RefSeq" id="WP_167973289.1">
    <property type="nucleotide sequence ID" value="NZ_VSRL01000033.1"/>
</dbReference>
<evidence type="ECO:0000313" key="2">
    <source>
        <dbReference type="Proteomes" id="UP001515943"/>
    </source>
</evidence>
<dbReference type="Proteomes" id="UP001515943">
    <property type="component" value="Unassembled WGS sequence"/>
</dbReference>
<sequence>MPSAWFLIDATDQLEISMRWYLATTADHDTHLATPAVGNNVEALCDKTFQPHFELPGEPLDPLQVCAACLAKRALAASGSVARRR</sequence>
<name>A0ABX1FFU1_9PSEU</name>
<evidence type="ECO:0000313" key="1">
    <source>
        <dbReference type="EMBL" id="NKE57502.1"/>
    </source>
</evidence>
<gene>
    <name evidence="1" type="ORF">FXN61_11915</name>
</gene>
<keyword evidence="2" id="KW-1185">Reference proteome</keyword>
<dbReference type="EMBL" id="VSRL01000033">
    <property type="protein sequence ID" value="NKE57502.1"/>
    <property type="molecule type" value="Genomic_DNA"/>
</dbReference>
<protein>
    <submittedName>
        <fullName evidence="1">Uncharacterized protein</fullName>
    </submittedName>
</protein>
<accession>A0ABX1FFU1</accession>
<reference evidence="1 2" key="1">
    <citation type="submission" date="2019-08" db="EMBL/GenBank/DDBJ databases">
        <title>Lentzea from Indian Himalayas.</title>
        <authorList>
            <person name="Mandal S."/>
            <person name="Mallick Gupta A."/>
            <person name="Maiti P.K."/>
            <person name="Sarkar J."/>
            <person name="Mandal S."/>
        </authorList>
    </citation>
    <scope>NUCLEOTIDE SEQUENCE [LARGE SCALE GENOMIC DNA]</scope>
    <source>
        <strain evidence="1 2">PSKA42</strain>
    </source>
</reference>